<dbReference type="EMBL" id="CP051142">
    <property type="protein sequence ID" value="QIX00361.1"/>
    <property type="molecule type" value="Genomic_DNA"/>
</dbReference>
<dbReference type="PANTHER" id="PTHR42748">
    <property type="entry name" value="NITROGEN METABOLITE REPRESSION PROTEIN NMRA FAMILY MEMBER"/>
    <property type="match status" value="1"/>
</dbReference>
<comment type="similarity">
    <text evidence="1">Belongs to the NmrA-type oxidoreductase family.</text>
</comment>
<keyword evidence="2" id="KW-0521">NADP</keyword>
<organism evidence="4 5">
    <name type="scientific">Peltaster fructicola</name>
    <dbReference type="NCBI Taxonomy" id="286661"/>
    <lineage>
        <taxon>Eukaryota</taxon>
        <taxon>Fungi</taxon>
        <taxon>Dikarya</taxon>
        <taxon>Ascomycota</taxon>
        <taxon>Pezizomycotina</taxon>
        <taxon>Dothideomycetes</taxon>
        <taxon>Dothideomycetes incertae sedis</taxon>
        <taxon>Peltaster</taxon>
    </lineage>
</organism>
<sequence>MASHEADILLCVFGATGQQGGAVLRYFARTQEHTSTSVRLRGVTRNRKSDAARKLADMGVEMVEADLGDVGTIERALVGVTHVFATTDSNRTIYSAISKPEILPQGHSPRSYAYELEIQQGKNLLQAAAASTTLRVLVWSSLTSPKKWSHGRYTKVSMWDAKEEIADMLAADSGIRDKLRILVLGFFTTNALAVPELYAPRKARDGVYELALPMSGDTAVPIADLEADTGRWVEALFTQPSGTKLVGATALIPWSRWLAYWGEINHVPVRYRRAGAKEFESKVDGIGDAVLEEFQFIDEYGFVGSDTKPIYPEQLSQQGPESQTSDLRKLMSLQDWSPLLH</sequence>
<dbReference type="Proteomes" id="UP000503462">
    <property type="component" value="Chromosome 4"/>
</dbReference>
<gene>
    <name evidence="4" type="ORF">AMS68_005878</name>
</gene>
<dbReference type="InterPro" id="IPR036291">
    <property type="entry name" value="NAD(P)-bd_dom_sf"/>
</dbReference>
<evidence type="ECO:0000256" key="1">
    <source>
        <dbReference type="ARBA" id="ARBA00006328"/>
    </source>
</evidence>
<evidence type="ECO:0000313" key="5">
    <source>
        <dbReference type="Proteomes" id="UP000503462"/>
    </source>
</evidence>
<evidence type="ECO:0000256" key="2">
    <source>
        <dbReference type="ARBA" id="ARBA00022857"/>
    </source>
</evidence>
<dbReference type="Pfam" id="PF05368">
    <property type="entry name" value="NmrA"/>
    <property type="match status" value="1"/>
</dbReference>
<dbReference type="SUPFAM" id="SSF51735">
    <property type="entry name" value="NAD(P)-binding Rossmann-fold domains"/>
    <property type="match status" value="1"/>
</dbReference>
<accession>A0A6H0Y0B6</accession>
<feature type="domain" description="NmrA-like" evidence="3">
    <location>
        <begin position="10"/>
        <end position="243"/>
    </location>
</feature>
<dbReference type="Gene3D" id="3.40.50.720">
    <property type="entry name" value="NAD(P)-binding Rossmann-like Domain"/>
    <property type="match status" value="1"/>
</dbReference>
<dbReference type="InterPro" id="IPR051164">
    <property type="entry name" value="NmrA-like_oxidored"/>
</dbReference>
<dbReference type="Gene3D" id="3.90.25.10">
    <property type="entry name" value="UDP-galactose 4-epimerase, domain 1"/>
    <property type="match status" value="1"/>
</dbReference>
<proteinExistence type="inferred from homology"/>
<evidence type="ECO:0000313" key="4">
    <source>
        <dbReference type="EMBL" id="QIX00361.1"/>
    </source>
</evidence>
<keyword evidence="5" id="KW-1185">Reference proteome</keyword>
<dbReference type="AlphaFoldDB" id="A0A6H0Y0B6"/>
<dbReference type="InterPro" id="IPR008030">
    <property type="entry name" value="NmrA-like"/>
</dbReference>
<dbReference type="OrthoDB" id="3358371at2759"/>
<evidence type="ECO:0000259" key="3">
    <source>
        <dbReference type="Pfam" id="PF05368"/>
    </source>
</evidence>
<dbReference type="GO" id="GO:0005634">
    <property type="term" value="C:nucleus"/>
    <property type="evidence" value="ECO:0007669"/>
    <property type="project" value="TreeGrafter"/>
</dbReference>
<dbReference type="PANTHER" id="PTHR42748:SF26">
    <property type="entry name" value="NMRA-LIKE DOMAIN-CONTAINING PROTEIN"/>
    <property type="match status" value="1"/>
</dbReference>
<name>A0A6H0Y0B6_9PEZI</name>
<protein>
    <recommendedName>
        <fullName evidence="3">NmrA-like domain-containing protein</fullName>
    </recommendedName>
</protein>
<reference evidence="4 5" key="1">
    <citation type="journal article" date="2016" name="Sci. Rep.">
        <title>Peltaster fructicola genome reveals evolution from an invasive phytopathogen to an ectophytic parasite.</title>
        <authorList>
            <person name="Xu C."/>
            <person name="Chen H."/>
            <person name="Gleason M.L."/>
            <person name="Xu J.R."/>
            <person name="Liu H."/>
            <person name="Zhang R."/>
            <person name="Sun G."/>
        </authorList>
    </citation>
    <scope>NUCLEOTIDE SEQUENCE [LARGE SCALE GENOMIC DNA]</scope>
    <source>
        <strain evidence="4 5">LNHT1506</strain>
    </source>
</reference>